<dbReference type="InterPro" id="IPR016181">
    <property type="entry name" value="Acyl_CoA_acyltransferase"/>
</dbReference>
<dbReference type="AlphaFoldDB" id="A0A120F8K0"/>
<sequence length="197" mass="22012">MSPVPVERLGAADTRLVAERIAEAFLVLPATHWLVPDKAKREAVFADNFEILVDHAMRHGLVFGTVDRDAVAVWFPQVGDESPAPVDYDDRLAAACGEWTPRFRHLDELFAANHPHPDHHHLALLAVRPARQGQGLGTALLEHHHAWLDAQGVPGYLEASSEASRDLYARHGYRPREVFRLPDGTPFFPMWRDPVSG</sequence>
<dbReference type="RefSeq" id="WP_067308825.1">
    <property type="nucleotide sequence ID" value="NZ_LRMV01000069.1"/>
</dbReference>
<dbReference type="Gene3D" id="3.40.630.30">
    <property type="match status" value="1"/>
</dbReference>
<dbReference type="SUPFAM" id="SSF55729">
    <property type="entry name" value="Acyl-CoA N-acyltransferases (Nat)"/>
    <property type="match status" value="1"/>
</dbReference>
<gene>
    <name evidence="1" type="ORF">GA0070623_1709</name>
</gene>
<dbReference type="OrthoDB" id="7057833at2"/>
<dbReference type="EMBL" id="LT607752">
    <property type="protein sequence ID" value="SCG49481.1"/>
    <property type="molecule type" value="Genomic_DNA"/>
</dbReference>
<dbReference type="Proteomes" id="UP000198226">
    <property type="component" value="Chromosome I"/>
</dbReference>
<dbReference type="InterPro" id="IPR000182">
    <property type="entry name" value="GNAT_dom"/>
</dbReference>
<name>A0A120F8K0_9ACTN</name>
<dbReference type="PROSITE" id="PS51186">
    <property type="entry name" value="GNAT"/>
    <property type="match status" value="1"/>
</dbReference>
<proteinExistence type="predicted"/>
<dbReference type="GO" id="GO:0016747">
    <property type="term" value="F:acyltransferase activity, transferring groups other than amino-acyl groups"/>
    <property type="evidence" value="ECO:0007669"/>
    <property type="project" value="InterPro"/>
</dbReference>
<keyword evidence="1" id="KW-0808">Transferase</keyword>
<dbReference type="Pfam" id="PF13508">
    <property type="entry name" value="Acetyltransf_7"/>
    <property type="match status" value="1"/>
</dbReference>
<evidence type="ECO:0000313" key="1">
    <source>
        <dbReference type="EMBL" id="SCG49481.1"/>
    </source>
</evidence>
<reference evidence="2" key="1">
    <citation type="submission" date="2016-06" db="EMBL/GenBank/DDBJ databases">
        <authorList>
            <person name="Varghese N."/>
            <person name="Submissions Spin"/>
        </authorList>
    </citation>
    <scope>NUCLEOTIDE SEQUENCE [LARGE SCALE GENOMIC DNA]</scope>
    <source>
        <strain evidence="2">DSM 44983</strain>
    </source>
</reference>
<dbReference type="InterPro" id="IPR052523">
    <property type="entry name" value="Trichothecene_AcTrans"/>
</dbReference>
<keyword evidence="2" id="KW-1185">Reference proteome</keyword>
<protein>
    <submittedName>
        <fullName evidence="1">Acetyltransferase (GNAT) domain-containing protein</fullName>
    </submittedName>
</protein>
<dbReference type="CDD" id="cd04301">
    <property type="entry name" value="NAT_SF"/>
    <property type="match status" value="1"/>
</dbReference>
<dbReference type="PANTHER" id="PTHR42791">
    <property type="entry name" value="GNAT FAMILY ACETYLTRANSFERASE"/>
    <property type="match status" value="1"/>
</dbReference>
<accession>A0A120F8K0</accession>
<organism evidence="1 2">
    <name type="scientific">Micromonospora rifamycinica</name>
    <dbReference type="NCBI Taxonomy" id="291594"/>
    <lineage>
        <taxon>Bacteria</taxon>
        <taxon>Bacillati</taxon>
        <taxon>Actinomycetota</taxon>
        <taxon>Actinomycetes</taxon>
        <taxon>Micromonosporales</taxon>
        <taxon>Micromonosporaceae</taxon>
        <taxon>Micromonospora</taxon>
    </lineage>
</organism>
<evidence type="ECO:0000313" key="2">
    <source>
        <dbReference type="Proteomes" id="UP000198226"/>
    </source>
</evidence>
<dbReference type="PANTHER" id="PTHR42791:SF1">
    <property type="entry name" value="N-ACETYLTRANSFERASE DOMAIN-CONTAINING PROTEIN"/>
    <property type="match status" value="1"/>
</dbReference>